<evidence type="ECO:0000313" key="1">
    <source>
        <dbReference type="EMBL" id="KAH6867619.1"/>
    </source>
</evidence>
<keyword evidence="2" id="KW-1185">Reference proteome</keyword>
<dbReference type="AlphaFoldDB" id="A0A9P9AHU1"/>
<organism evidence="1 2">
    <name type="scientific">Thelonectria olida</name>
    <dbReference type="NCBI Taxonomy" id="1576542"/>
    <lineage>
        <taxon>Eukaryota</taxon>
        <taxon>Fungi</taxon>
        <taxon>Dikarya</taxon>
        <taxon>Ascomycota</taxon>
        <taxon>Pezizomycotina</taxon>
        <taxon>Sordariomycetes</taxon>
        <taxon>Hypocreomycetidae</taxon>
        <taxon>Hypocreales</taxon>
        <taxon>Nectriaceae</taxon>
        <taxon>Thelonectria</taxon>
    </lineage>
</organism>
<protein>
    <submittedName>
        <fullName evidence="1">Uncharacterized protein</fullName>
    </submittedName>
</protein>
<gene>
    <name evidence="1" type="ORF">B0T10DRAFT_502276</name>
</gene>
<accession>A0A9P9AHU1</accession>
<proteinExistence type="predicted"/>
<comment type="caution">
    <text evidence="1">The sequence shown here is derived from an EMBL/GenBank/DDBJ whole genome shotgun (WGS) entry which is preliminary data.</text>
</comment>
<dbReference type="Proteomes" id="UP000777438">
    <property type="component" value="Unassembled WGS sequence"/>
</dbReference>
<sequence length="149" mass="16788">MRSAVSFIALIPEVSTLLPVCRFSRAFAVSFEFLDDGRVAVAGGIDSPLPPQFPLDQARPFRAATATKACAFRWVNAFPIWNLSEQTFLMSATNLSNFNPINIPNHNNFFHRIEKYGTCSFGCTPLSLLYMSFLFCFEQLSYSELTREP</sequence>
<evidence type="ECO:0000313" key="2">
    <source>
        <dbReference type="Proteomes" id="UP000777438"/>
    </source>
</evidence>
<reference evidence="1 2" key="1">
    <citation type="journal article" date="2021" name="Nat. Commun.">
        <title>Genetic determinants of endophytism in the Arabidopsis root mycobiome.</title>
        <authorList>
            <person name="Mesny F."/>
            <person name="Miyauchi S."/>
            <person name="Thiergart T."/>
            <person name="Pickel B."/>
            <person name="Atanasova L."/>
            <person name="Karlsson M."/>
            <person name="Huettel B."/>
            <person name="Barry K.W."/>
            <person name="Haridas S."/>
            <person name="Chen C."/>
            <person name="Bauer D."/>
            <person name="Andreopoulos W."/>
            <person name="Pangilinan J."/>
            <person name="LaButti K."/>
            <person name="Riley R."/>
            <person name="Lipzen A."/>
            <person name="Clum A."/>
            <person name="Drula E."/>
            <person name="Henrissat B."/>
            <person name="Kohler A."/>
            <person name="Grigoriev I.V."/>
            <person name="Martin F.M."/>
            <person name="Hacquard S."/>
        </authorList>
    </citation>
    <scope>NUCLEOTIDE SEQUENCE [LARGE SCALE GENOMIC DNA]</scope>
    <source>
        <strain evidence="1 2">MPI-CAGE-CH-0241</strain>
    </source>
</reference>
<dbReference type="EMBL" id="JAGPYM010000095">
    <property type="protein sequence ID" value="KAH6867619.1"/>
    <property type="molecule type" value="Genomic_DNA"/>
</dbReference>
<name>A0A9P9AHU1_9HYPO</name>